<comment type="similarity">
    <text evidence="2">Belongs to the CDP-alcohol phosphatidyltransferase class-I family.</text>
</comment>
<gene>
    <name evidence="4" type="ORF">MPOL1434_LOCUS5347</name>
</gene>
<dbReference type="AlphaFoldDB" id="A0A7S0AQJ3"/>
<dbReference type="GO" id="GO:0008610">
    <property type="term" value="P:lipid biosynthetic process"/>
    <property type="evidence" value="ECO:0007669"/>
    <property type="project" value="UniProtKB-ARBA"/>
</dbReference>
<organism evidence="4">
    <name type="scientific">Minutocellus polymorphus</name>
    <dbReference type="NCBI Taxonomy" id="265543"/>
    <lineage>
        <taxon>Eukaryota</taxon>
        <taxon>Sar</taxon>
        <taxon>Stramenopiles</taxon>
        <taxon>Ochrophyta</taxon>
        <taxon>Bacillariophyta</taxon>
        <taxon>Mediophyceae</taxon>
        <taxon>Cymatosirophycidae</taxon>
        <taxon>Cymatosirales</taxon>
        <taxon>Cymatosiraceae</taxon>
        <taxon>Minutocellus</taxon>
    </lineage>
</organism>
<dbReference type="GO" id="GO:0016020">
    <property type="term" value="C:membrane"/>
    <property type="evidence" value="ECO:0007669"/>
    <property type="project" value="UniProtKB-SubCell"/>
</dbReference>
<dbReference type="InterPro" id="IPR043130">
    <property type="entry name" value="CDP-OH_PTrfase_TM_dom"/>
</dbReference>
<keyword evidence="3" id="KW-0472">Membrane</keyword>
<protein>
    <submittedName>
        <fullName evidence="4">Uncharacterized protein</fullName>
    </submittedName>
</protein>
<proteinExistence type="inferred from homology"/>
<dbReference type="PANTHER" id="PTHR10414:SF37">
    <property type="entry name" value="BB IN A BOXCAR, ISOFORM C"/>
    <property type="match status" value="1"/>
</dbReference>
<sequence length="311" mass="34839">MLIYQTLDNMDGKQSRKTGSSSPLGLLFDHGCDAINSVFGSAVWVSALGLSPATDQWQILALVVAPMAAFYVTTWEEYYTHHLILPIFNGPTEGLLMGATLFACTSVLGVEYWHGYEWYNNVFGPYVFAYLPGRITSVIVPADGLRNCDMVPIITMLGLGQEVFLTKGLPMVHKFGIRCLRELFPMISLVVAPILIGSADSTILERHPRVCLHVIAGIFVEAVTQLMLDHMTSRPYRAVRPCIVPLWAYTALVWFGLIGPQMADELLISYQMFLVAHLYMKFSVIIHEICDLLQIWCFDIVTPYPKKNKQA</sequence>
<dbReference type="Gene3D" id="1.20.120.1760">
    <property type="match status" value="1"/>
</dbReference>
<dbReference type="InterPro" id="IPR014472">
    <property type="entry name" value="CHOPT"/>
</dbReference>
<evidence type="ECO:0000313" key="4">
    <source>
        <dbReference type="EMBL" id="CAD8369261.1"/>
    </source>
</evidence>
<evidence type="ECO:0000256" key="3">
    <source>
        <dbReference type="ARBA" id="ARBA00023136"/>
    </source>
</evidence>
<comment type="subcellular location">
    <subcellularLocation>
        <location evidence="1">Membrane</location>
    </subcellularLocation>
</comment>
<reference evidence="4" key="1">
    <citation type="submission" date="2021-01" db="EMBL/GenBank/DDBJ databases">
        <authorList>
            <person name="Corre E."/>
            <person name="Pelletier E."/>
            <person name="Niang G."/>
            <person name="Scheremetjew M."/>
            <person name="Finn R."/>
            <person name="Kale V."/>
            <person name="Holt S."/>
            <person name="Cochrane G."/>
            <person name="Meng A."/>
            <person name="Brown T."/>
            <person name="Cohen L."/>
        </authorList>
    </citation>
    <scope>NUCLEOTIDE SEQUENCE</scope>
    <source>
        <strain evidence="4">CCMP3303</strain>
    </source>
</reference>
<accession>A0A7S0AQJ3</accession>
<dbReference type="PANTHER" id="PTHR10414">
    <property type="entry name" value="ETHANOLAMINEPHOSPHOTRANSFERASE"/>
    <property type="match status" value="1"/>
</dbReference>
<evidence type="ECO:0000256" key="1">
    <source>
        <dbReference type="ARBA" id="ARBA00004370"/>
    </source>
</evidence>
<name>A0A7S0AQJ3_9STRA</name>
<dbReference type="EMBL" id="HBEJ01009101">
    <property type="protein sequence ID" value="CAD8369261.1"/>
    <property type="molecule type" value="Transcribed_RNA"/>
</dbReference>
<evidence type="ECO:0000256" key="2">
    <source>
        <dbReference type="ARBA" id="ARBA00010441"/>
    </source>
</evidence>